<dbReference type="Proteomes" id="UP001234581">
    <property type="component" value="Unassembled WGS sequence"/>
</dbReference>
<feature type="compositionally biased region" description="Polar residues" evidence="1">
    <location>
        <begin position="446"/>
        <end position="505"/>
    </location>
</feature>
<dbReference type="RefSeq" id="XP_058340202.1">
    <property type="nucleotide sequence ID" value="XM_058488976.1"/>
</dbReference>
<dbReference type="AlphaFoldDB" id="A0AAD7UYI8"/>
<dbReference type="EMBL" id="JARTCD010000050">
    <property type="protein sequence ID" value="KAJ8655289.1"/>
    <property type="molecule type" value="Genomic_DNA"/>
</dbReference>
<feature type="compositionally biased region" description="Basic residues" evidence="1">
    <location>
        <begin position="375"/>
        <end position="384"/>
    </location>
</feature>
<proteinExistence type="predicted"/>
<name>A0AAD7UYI8_9FUNG</name>
<accession>A0AAD7UYI8</accession>
<evidence type="ECO:0000313" key="2">
    <source>
        <dbReference type="EMBL" id="KAJ8655289.1"/>
    </source>
</evidence>
<feature type="region of interest" description="Disordered" evidence="1">
    <location>
        <begin position="1"/>
        <end position="23"/>
    </location>
</feature>
<feature type="region of interest" description="Disordered" evidence="1">
    <location>
        <begin position="169"/>
        <end position="233"/>
    </location>
</feature>
<feature type="region of interest" description="Disordered" evidence="1">
    <location>
        <begin position="438"/>
        <end position="505"/>
    </location>
</feature>
<organism evidence="2 3">
    <name type="scientific">Lichtheimia ornata</name>
    <dbReference type="NCBI Taxonomy" id="688661"/>
    <lineage>
        <taxon>Eukaryota</taxon>
        <taxon>Fungi</taxon>
        <taxon>Fungi incertae sedis</taxon>
        <taxon>Mucoromycota</taxon>
        <taxon>Mucoromycotina</taxon>
        <taxon>Mucoromycetes</taxon>
        <taxon>Mucorales</taxon>
        <taxon>Lichtheimiaceae</taxon>
        <taxon>Lichtheimia</taxon>
    </lineage>
</organism>
<evidence type="ECO:0000313" key="3">
    <source>
        <dbReference type="Proteomes" id="UP001234581"/>
    </source>
</evidence>
<feature type="region of interest" description="Disordered" evidence="1">
    <location>
        <begin position="360"/>
        <end position="411"/>
    </location>
</feature>
<dbReference type="GeneID" id="83216384"/>
<gene>
    <name evidence="2" type="ORF">O0I10_008977</name>
</gene>
<keyword evidence="3" id="KW-1185">Reference proteome</keyword>
<feature type="compositionally biased region" description="Basic and acidic residues" evidence="1">
    <location>
        <begin position="385"/>
        <end position="411"/>
    </location>
</feature>
<feature type="compositionally biased region" description="Polar residues" evidence="1">
    <location>
        <begin position="216"/>
        <end position="233"/>
    </location>
</feature>
<evidence type="ECO:0000256" key="1">
    <source>
        <dbReference type="SAM" id="MobiDB-lite"/>
    </source>
</evidence>
<comment type="caution">
    <text evidence="2">The sequence shown here is derived from an EMBL/GenBank/DDBJ whole genome shotgun (WGS) entry which is preliminary data.</text>
</comment>
<feature type="compositionally biased region" description="Polar residues" evidence="1">
    <location>
        <begin position="362"/>
        <end position="373"/>
    </location>
</feature>
<reference evidence="2 3" key="1">
    <citation type="submission" date="2023-03" db="EMBL/GenBank/DDBJ databases">
        <title>Genome sequence of Lichtheimia ornata CBS 291.66.</title>
        <authorList>
            <person name="Mohabir J.T."/>
            <person name="Shea T.P."/>
            <person name="Kurbessoian T."/>
            <person name="Berby B."/>
            <person name="Fontaine J."/>
            <person name="Livny J."/>
            <person name="Gnirke A."/>
            <person name="Stajich J.E."/>
            <person name="Cuomo C.A."/>
        </authorList>
    </citation>
    <scope>NUCLEOTIDE SEQUENCE [LARGE SCALE GENOMIC DNA]</scope>
    <source>
        <strain evidence="2">CBS 291.66</strain>
    </source>
</reference>
<protein>
    <submittedName>
        <fullName evidence="2">Uncharacterized protein</fullName>
    </submittedName>
</protein>
<sequence length="520" mass="57811">MAKKKKRSKTTRDDVPNAGESGVHERFREAGDTVYIGVSRHEIHGVQVAAFALVWKDSVHPEYDEAIVSRNADALSDEDVALRAVMHAIRTSNPGNTLIVYTRFPRISDCMIAAERTIRGCRLPESPDAATVIKMIKERSGRVIGHVMTYKEDLALGYRATALATNSRKRAQGTAIDHPILQSSARQSPPKNDSKLESNSDNVSYFMDPNPATMGTRVTSTSTFTSDIRKTSTAQRPQLINGMHPDRLAMLSNTASSSNTNINAAQPNIQNNQRNRDFGPVIISSMGSNSNTFTTNDQSTSSSSHLINGMHPDRIAMISRPEANSSTISSSSSDPFHHAMDQTVLHNRGSQVSSILPMRESITASNNDSSGTRMPSKRKRKRLRLSAEERLDRRAQRKLDRQAKRELDRQAKRELARQARSQIEDLADIYEDAIDRGWDLGDENEPQQQRPIASSSTTPYYASHQPTADNAPQQPISDNVSQQPISDNVSQQPISDNVSQQHVSRENNQGWLSWIRNIFS</sequence>
<feature type="compositionally biased region" description="Polar residues" evidence="1">
    <location>
        <begin position="181"/>
        <end position="191"/>
    </location>
</feature>